<keyword evidence="5" id="KW-0479">Metal-binding</keyword>
<comment type="caution">
    <text evidence="7">The sequence shown here is derived from an EMBL/GenBank/DDBJ whole genome shotgun (WGS) entry which is preliminary data.</text>
</comment>
<keyword evidence="5" id="KW-0408">Iron</keyword>
<dbReference type="PANTHER" id="PTHR11431:SF75">
    <property type="entry name" value="FERRITIN"/>
    <property type="match status" value="1"/>
</dbReference>
<dbReference type="Gene3D" id="1.20.1260.10">
    <property type="match status" value="1"/>
</dbReference>
<keyword evidence="9" id="KW-1185">Reference proteome</keyword>
<organism evidence="7 9">
    <name type="scientific">Rotaria magnacalcarata</name>
    <dbReference type="NCBI Taxonomy" id="392030"/>
    <lineage>
        <taxon>Eukaryota</taxon>
        <taxon>Metazoa</taxon>
        <taxon>Spiralia</taxon>
        <taxon>Gnathifera</taxon>
        <taxon>Rotifera</taxon>
        <taxon>Eurotatoria</taxon>
        <taxon>Bdelloidea</taxon>
        <taxon>Philodinida</taxon>
        <taxon>Philodinidae</taxon>
        <taxon>Rotaria</taxon>
    </lineage>
</organism>
<dbReference type="EMBL" id="CAJOBJ010372161">
    <property type="protein sequence ID" value="CAF5223930.1"/>
    <property type="molecule type" value="Genomic_DNA"/>
</dbReference>
<dbReference type="GO" id="GO:0008198">
    <property type="term" value="F:ferrous iron binding"/>
    <property type="evidence" value="ECO:0007669"/>
    <property type="project" value="TreeGrafter"/>
</dbReference>
<reference evidence="7" key="1">
    <citation type="submission" date="2021-02" db="EMBL/GenBank/DDBJ databases">
        <authorList>
            <person name="Nowell W R."/>
        </authorList>
    </citation>
    <scope>NUCLEOTIDE SEQUENCE</scope>
</reference>
<dbReference type="EMBL" id="CAJOBG010041280">
    <property type="protein sequence ID" value="CAF4407912.1"/>
    <property type="molecule type" value="Genomic_DNA"/>
</dbReference>
<dbReference type="GO" id="GO:0004322">
    <property type="term" value="F:ferroxidase activity"/>
    <property type="evidence" value="ECO:0007669"/>
    <property type="project" value="UniProtKB-EC"/>
</dbReference>
<proteinExistence type="predicted"/>
<dbReference type="EC" id="1.16.3.1" evidence="1"/>
<dbReference type="Proteomes" id="UP000681720">
    <property type="component" value="Unassembled WGS sequence"/>
</dbReference>
<dbReference type="GO" id="GO:0006826">
    <property type="term" value="P:iron ion transport"/>
    <property type="evidence" value="ECO:0007669"/>
    <property type="project" value="InterPro"/>
</dbReference>
<dbReference type="Proteomes" id="UP000663856">
    <property type="component" value="Unassembled WGS sequence"/>
</dbReference>
<dbReference type="PROSITE" id="PS00204">
    <property type="entry name" value="FERRITIN_2"/>
    <property type="match status" value="1"/>
</dbReference>
<dbReference type="EMBL" id="CAJNRF010011207">
    <property type="protein sequence ID" value="CAF2129363.1"/>
    <property type="molecule type" value="Genomic_DNA"/>
</dbReference>
<evidence type="ECO:0000256" key="4">
    <source>
        <dbReference type="ARBA" id="ARBA00047990"/>
    </source>
</evidence>
<evidence type="ECO:0000256" key="1">
    <source>
        <dbReference type="ARBA" id="ARBA00013107"/>
    </source>
</evidence>
<accession>A0A820PQ92</accession>
<evidence type="ECO:0000313" key="6">
    <source>
        <dbReference type="EMBL" id="CAF2129363.1"/>
    </source>
</evidence>
<dbReference type="SUPFAM" id="SSF47240">
    <property type="entry name" value="Ferritin-like"/>
    <property type="match status" value="1"/>
</dbReference>
<comment type="function">
    <text evidence="3">Stores iron in a soluble, non-toxic, readily available form. Important for iron homeostasis. Has ferroxidase activity. Iron is taken up in the ferrous form and deposited as ferric hydroxides after oxidation.</text>
</comment>
<dbReference type="GO" id="GO:0008199">
    <property type="term" value="F:ferric iron binding"/>
    <property type="evidence" value="ECO:0007669"/>
    <property type="project" value="InterPro"/>
</dbReference>
<feature type="binding site" evidence="5">
    <location>
        <position position="41"/>
    </location>
    <ligand>
        <name>Fe cation</name>
        <dbReference type="ChEBI" id="CHEBI:24875"/>
        <label>1</label>
    </ligand>
</feature>
<evidence type="ECO:0000256" key="3">
    <source>
        <dbReference type="ARBA" id="ARBA00025111"/>
    </source>
</evidence>
<sequence>MPRLQNTRMNFDYCLIYKCIKFCSSDPHLTDYLEGEFLDEQVKSIKEYAENIVNLRRVGAGLGEYIFDKDLKD</sequence>
<dbReference type="GO" id="GO:0006879">
    <property type="term" value="P:intracellular iron ion homeostasis"/>
    <property type="evidence" value="ECO:0007669"/>
    <property type="project" value="InterPro"/>
</dbReference>
<dbReference type="GO" id="GO:0005737">
    <property type="term" value="C:cytoplasm"/>
    <property type="evidence" value="ECO:0007669"/>
    <property type="project" value="TreeGrafter"/>
</dbReference>
<evidence type="ECO:0000313" key="9">
    <source>
        <dbReference type="Proteomes" id="UP000663866"/>
    </source>
</evidence>
<gene>
    <name evidence="8" type="ORF">GIL414_LOCUS85840</name>
    <name evidence="7" type="ORF">OVN521_LOCUS35277</name>
    <name evidence="6" type="ORF">WKI299_LOCUS26017</name>
</gene>
<dbReference type="InterPro" id="IPR014034">
    <property type="entry name" value="Ferritin_CS"/>
</dbReference>
<dbReference type="Proteomes" id="UP000663866">
    <property type="component" value="Unassembled WGS sequence"/>
</dbReference>
<name>A0A820PQ92_9BILA</name>
<dbReference type="InterPro" id="IPR001519">
    <property type="entry name" value="Ferritin"/>
</dbReference>
<dbReference type="InterPro" id="IPR009078">
    <property type="entry name" value="Ferritin-like_SF"/>
</dbReference>
<keyword evidence="2" id="KW-0560">Oxidoreductase</keyword>
<dbReference type="PANTHER" id="PTHR11431">
    <property type="entry name" value="FERRITIN"/>
    <property type="match status" value="1"/>
</dbReference>
<evidence type="ECO:0000256" key="5">
    <source>
        <dbReference type="PIRSR" id="PIRSR601519-1"/>
    </source>
</evidence>
<evidence type="ECO:0000313" key="7">
    <source>
        <dbReference type="EMBL" id="CAF4407912.1"/>
    </source>
</evidence>
<dbReference type="InterPro" id="IPR012347">
    <property type="entry name" value="Ferritin-like"/>
</dbReference>
<evidence type="ECO:0000256" key="2">
    <source>
        <dbReference type="ARBA" id="ARBA00023002"/>
    </source>
</evidence>
<comment type="catalytic activity">
    <reaction evidence="4">
        <text>4 Fe(2+) + O2 + 4 H(+) = 4 Fe(3+) + 2 H2O</text>
        <dbReference type="Rhea" id="RHEA:11148"/>
        <dbReference type="ChEBI" id="CHEBI:15377"/>
        <dbReference type="ChEBI" id="CHEBI:15378"/>
        <dbReference type="ChEBI" id="CHEBI:15379"/>
        <dbReference type="ChEBI" id="CHEBI:29033"/>
        <dbReference type="ChEBI" id="CHEBI:29034"/>
        <dbReference type="EC" id="1.16.3.1"/>
    </reaction>
</comment>
<evidence type="ECO:0000313" key="8">
    <source>
        <dbReference type="EMBL" id="CAF5223930.1"/>
    </source>
</evidence>
<dbReference type="AlphaFoldDB" id="A0A820PQ92"/>
<protein>
    <recommendedName>
        <fullName evidence="1">ferroxidase</fullName>
        <ecNumber evidence="1">1.16.3.1</ecNumber>
    </recommendedName>
</protein>